<keyword evidence="1" id="KW-1133">Transmembrane helix</keyword>
<feature type="transmembrane region" description="Helical" evidence="1">
    <location>
        <begin position="32"/>
        <end position="51"/>
    </location>
</feature>
<name>A0A482JIP9_9HYME</name>
<accession>A0A482JIP9</accession>
<proteinExistence type="predicted"/>
<gene>
    <name evidence="2" type="primary">nad4l</name>
</gene>
<dbReference type="Gene3D" id="1.10.287.3510">
    <property type="match status" value="1"/>
</dbReference>
<organism evidence="2">
    <name type="scientific">Bombus pyrosoma</name>
    <dbReference type="NCBI Taxonomy" id="396416"/>
    <lineage>
        <taxon>Eukaryota</taxon>
        <taxon>Metazoa</taxon>
        <taxon>Ecdysozoa</taxon>
        <taxon>Arthropoda</taxon>
        <taxon>Hexapoda</taxon>
        <taxon>Insecta</taxon>
        <taxon>Pterygota</taxon>
        <taxon>Neoptera</taxon>
        <taxon>Endopterygota</taxon>
        <taxon>Hymenoptera</taxon>
        <taxon>Apocrita</taxon>
        <taxon>Aculeata</taxon>
        <taxon>Apoidea</taxon>
        <taxon>Anthophila</taxon>
        <taxon>Apidae</taxon>
        <taxon>Bombus</taxon>
        <taxon>Melanobombus</taxon>
    </lineage>
</organism>
<geneLocation type="mitochondrion" evidence="2"/>
<evidence type="ECO:0000256" key="1">
    <source>
        <dbReference type="SAM" id="Phobius"/>
    </source>
</evidence>
<reference evidence="2" key="1">
    <citation type="journal article" date="2019" name="Mitochondrial DNA Part B Resour">
        <title>Nearly complete mitochondrial genomes of four bumblebee species (Hymenoptera: Apidae: Bombus).</title>
        <authorList>
            <person name="Zhao F."/>
            <person name="Yan J."/>
            <person name="Jiang K."/>
            <person name="Huang Z."/>
            <person name="Lin G."/>
        </authorList>
    </citation>
    <scope>NUCLEOTIDE SEQUENCE</scope>
</reference>
<keyword evidence="1" id="KW-0812">Transmembrane</keyword>
<evidence type="ECO:0000313" key="2">
    <source>
        <dbReference type="EMBL" id="QBP33738.1"/>
    </source>
</evidence>
<keyword evidence="2" id="KW-0496">Mitochondrion</keyword>
<keyword evidence="1" id="KW-0472">Membrane</keyword>
<sequence length="96" mass="11499">MNLINIKFISEYLIFNLVILMLVVLLNYDIYFLNFLIGMEHLIMMILFYMIEINFNGWIYFIYLIYSVCEGVLGLSLLVSMNYEYGHQKISFINLM</sequence>
<dbReference type="AlphaFoldDB" id="A0A482JIP9"/>
<feature type="transmembrane region" description="Helical" evidence="1">
    <location>
        <begin position="57"/>
        <end position="79"/>
    </location>
</feature>
<dbReference type="EMBL" id="MH998260">
    <property type="protein sequence ID" value="QBP33738.1"/>
    <property type="molecule type" value="Genomic_DNA"/>
</dbReference>
<protein>
    <submittedName>
        <fullName evidence="2">NADH dehydrogenase subunit 4L</fullName>
    </submittedName>
</protein>
<feature type="transmembrane region" description="Helical" evidence="1">
    <location>
        <begin position="6"/>
        <end position="25"/>
    </location>
</feature>